<dbReference type="EMBL" id="JAVRJZ010000002">
    <property type="protein sequence ID" value="KAK2726353.1"/>
    <property type="molecule type" value="Genomic_DNA"/>
</dbReference>
<dbReference type="InterPro" id="IPR020472">
    <property type="entry name" value="WD40_PAC1"/>
</dbReference>
<dbReference type="InterPro" id="IPR015943">
    <property type="entry name" value="WD40/YVTN_repeat-like_dom_sf"/>
</dbReference>
<keyword evidence="6" id="KW-0539">Nucleus</keyword>
<dbReference type="GO" id="GO:0005737">
    <property type="term" value="C:cytoplasm"/>
    <property type="evidence" value="ECO:0007669"/>
    <property type="project" value="UniProtKB-SubCell"/>
</dbReference>
<comment type="subcellular location">
    <subcellularLocation>
        <location evidence="2">Cytoplasm</location>
    </subcellularLocation>
    <subcellularLocation>
        <location evidence="1">Nucleus</location>
    </subcellularLocation>
</comment>
<gene>
    <name evidence="10" type="ORF">QYM36_000706</name>
</gene>
<protein>
    <recommendedName>
        <fullName evidence="7">WD repeat-containing protein 37</fullName>
    </recommendedName>
</protein>
<organism evidence="10 11">
    <name type="scientific">Artemia franciscana</name>
    <name type="common">Brine shrimp</name>
    <name type="synonym">Artemia sanfranciscana</name>
    <dbReference type="NCBI Taxonomy" id="6661"/>
    <lineage>
        <taxon>Eukaryota</taxon>
        <taxon>Metazoa</taxon>
        <taxon>Ecdysozoa</taxon>
        <taxon>Arthropoda</taxon>
        <taxon>Crustacea</taxon>
        <taxon>Branchiopoda</taxon>
        <taxon>Anostraca</taxon>
        <taxon>Artemiidae</taxon>
        <taxon>Artemia</taxon>
    </lineage>
</organism>
<evidence type="ECO:0000256" key="1">
    <source>
        <dbReference type="ARBA" id="ARBA00004123"/>
    </source>
</evidence>
<keyword evidence="11" id="KW-1185">Reference proteome</keyword>
<dbReference type="GO" id="GO:0005634">
    <property type="term" value="C:nucleus"/>
    <property type="evidence" value="ECO:0007669"/>
    <property type="project" value="UniProtKB-SubCell"/>
</dbReference>
<dbReference type="PROSITE" id="PS50082">
    <property type="entry name" value="WD_REPEATS_2"/>
    <property type="match status" value="5"/>
</dbReference>
<proteinExistence type="predicted"/>
<dbReference type="SUPFAM" id="SSF50978">
    <property type="entry name" value="WD40 repeat-like"/>
    <property type="match status" value="1"/>
</dbReference>
<evidence type="ECO:0000256" key="3">
    <source>
        <dbReference type="ARBA" id="ARBA00022490"/>
    </source>
</evidence>
<dbReference type="Proteomes" id="UP001187531">
    <property type="component" value="Unassembled WGS sequence"/>
</dbReference>
<feature type="repeat" description="WD" evidence="8">
    <location>
        <begin position="191"/>
        <end position="224"/>
    </location>
</feature>
<dbReference type="PROSITE" id="PS50294">
    <property type="entry name" value="WD_REPEATS_REGION"/>
    <property type="match status" value="3"/>
</dbReference>
<evidence type="ECO:0000256" key="9">
    <source>
        <dbReference type="SAM" id="MobiDB-lite"/>
    </source>
</evidence>
<feature type="repeat" description="WD" evidence="8">
    <location>
        <begin position="315"/>
        <end position="356"/>
    </location>
</feature>
<evidence type="ECO:0000256" key="6">
    <source>
        <dbReference type="ARBA" id="ARBA00023242"/>
    </source>
</evidence>
<name>A0AA88IBU7_ARTSF</name>
<reference evidence="10" key="1">
    <citation type="submission" date="2023-07" db="EMBL/GenBank/DDBJ databases">
        <title>Chromosome-level genome assembly of Artemia franciscana.</title>
        <authorList>
            <person name="Jo E."/>
        </authorList>
    </citation>
    <scope>NUCLEOTIDE SEQUENCE</scope>
    <source>
        <tissue evidence="10">Whole body</tissue>
    </source>
</reference>
<dbReference type="CDD" id="cd00200">
    <property type="entry name" value="WD40"/>
    <property type="match status" value="1"/>
</dbReference>
<feature type="repeat" description="WD" evidence="8">
    <location>
        <begin position="357"/>
        <end position="397"/>
    </location>
</feature>
<sequence>MNIVPGRPGKGSAVQKTGSGGNGQLIMDGSDPNFLQKELEINYDGRLPEEHRQKLHQLFAEVEREFERLYLDNLRLRGQIESQSEKIPFGLEKSDSVDIELVKPASSKVKGQPKEVPRFKPGYRLKAQTSKIVSSFKGPSYSCTLVREYRGHRDGIWEISTKPGIAVFGTASADFYAGVWSIDNGRCLLQYQGHSGSVNSIKFHPNRDLVLTASGDHTCHVWQLAISQDQLKATSSEDELDSINYFDERPVGDDVMDSPPFCAAPLRTPVCELNGHKNVVIAADWLSGGDQIISASWDRTAILYDLSTMETLQTLSGHDEELTFVSAHSKNRLALTSSKDTTFRLWDFRDMHSVRVFQGHIESVNCAVFAGDDKIISGSDDKSVKIWDLKNMRTPLHAIRVDSAVNRMSVAPSNHIAIPMDNRNVLLYDITGHRLGRIPRNNRQGHRRMVCSTAWTDESLGQKCNLLTCGFDKEVLGWNVQPGKDSKD</sequence>
<dbReference type="PANTHER" id="PTHR19855">
    <property type="entry name" value="WD40 REPEAT PROTEIN 12, 37"/>
    <property type="match status" value="1"/>
</dbReference>
<evidence type="ECO:0000256" key="7">
    <source>
        <dbReference type="ARBA" id="ARBA00040954"/>
    </source>
</evidence>
<dbReference type="InterPro" id="IPR001680">
    <property type="entry name" value="WD40_rpt"/>
</dbReference>
<evidence type="ECO:0000313" key="10">
    <source>
        <dbReference type="EMBL" id="KAK2726353.1"/>
    </source>
</evidence>
<dbReference type="InterPro" id="IPR019775">
    <property type="entry name" value="WD40_repeat_CS"/>
</dbReference>
<evidence type="ECO:0000256" key="2">
    <source>
        <dbReference type="ARBA" id="ARBA00004496"/>
    </source>
</evidence>
<dbReference type="Pfam" id="PF00400">
    <property type="entry name" value="WD40"/>
    <property type="match status" value="4"/>
</dbReference>
<keyword evidence="3" id="KW-0963">Cytoplasm</keyword>
<dbReference type="InterPro" id="IPR036322">
    <property type="entry name" value="WD40_repeat_dom_sf"/>
</dbReference>
<evidence type="ECO:0000256" key="5">
    <source>
        <dbReference type="ARBA" id="ARBA00022737"/>
    </source>
</evidence>
<accession>A0AA88IBU7</accession>
<comment type="caution">
    <text evidence="10">The sequence shown here is derived from an EMBL/GenBank/DDBJ whole genome shotgun (WGS) entry which is preliminary data.</text>
</comment>
<evidence type="ECO:0000313" key="11">
    <source>
        <dbReference type="Proteomes" id="UP001187531"/>
    </source>
</evidence>
<dbReference type="PROSITE" id="PS00678">
    <property type="entry name" value="WD_REPEATS_1"/>
    <property type="match status" value="2"/>
</dbReference>
<feature type="region of interest" description="Disordered" evidence="9">
    <location>
        <begin position="1"/>
        <end position="30"/>
    </location>
</feature>
<evidence type="ECO:0000256" key="8">
    <source>
        <dbReference type="PROSITE-ProRule" id="PRU00221"/>
    </source>
</evidence>
<dbReference type="SMART" id="SM00320">
    <property type="entry name" value="WD40"/>
    <property type="match status" value="6"/>
</dbReference>
<dbReference type="PRINTS" id="PR00320">
    <property type="entry name" value="GPROTEINBRPT"/>
</dbReference>
<keyword evidence="4 8" id="KW-0853">WD repeat</keyword>
<dbReference type="Gene3D" id="2.130.10.10">
    <property type="entry name" value="YVTN repeat-like/Quinoprotein amine dehydrogenase"/>
    <property type="match status" value="3"/>
</dbReference>
<evidence type="ECO:0000256" key="4">
    <source>
        <dbReference type="ARBA" id="ARBA00022574"/>
    </source>
</evidence>
<feature type="repeat" description="WD" evidence="8">
    <location>
        <begin position="273"/>
        <end position="314"/>
    </location>
</feature>
<keyword evidence="5" id="KW-0677">Repeat</keyword>
<feature type="repeat" description="WD" evidence="8">
    <location>
        <begin position="149"/>
        <end position="190"/>
    </location>
</feature>
<dbReference type="PANTHER" id="PTHR19855:SF12">
    <property type="entry name" value="WD REPEAT-CONTAINING PROTEIN 37"/>
    <property type="match status" value="1"/>
</dbReference>
<dbReference type="AlphaFoldDB" id="A0AA88IBU7"/>